<dbReference type="OrthoDB" id="10013535at2759"/>
<accession>A0A8C9SLC6</accession>
<evidence type="ECO:0000313" key="2">
    <source>
        <dbReference type="Proteomes" id="UP000694397"/>
    </source>
</evidence>
<dbReference type="AlphaFoldDB" id="A0A8C9SLC6"/>
<organism evidence="1 2">
    <name type="scientific">Scleropages formosus</name>
    <name type="common">Asian bonytongue</name>
    <name type="synonym">Osteoglossum formosum</name>
    <dbReference type="NCBI Taxonomy" id="113540"/>
    <lineage>
        <taxon>Eukaryota</taxon>
        <taxon>Metazoa</taxon>
        <taxon>Chordata</taxon>
        <taxon>Craniata</taxon>
        <taxon>Vertebrata</taxon>
        <taxon>Euteleostomi</taxon>
        <taxon>Actinopterygii</taxon>
        <taxon>Neopterygii</taxon>
        <taxon>Teleostei</taxon>
        <taxon>Osteoglossocephala</taxon>
        <taxon>Osteoglossomorpha</taxon>
        <taxon>Osteoglossiformes</taxon>
        <taxon>Osteoglossidae</taxon>
        <taxon>Scleropages</taxon>
    </lineage>
</organism>
<evidence type="ECO:0000313" key="1">
    <source>
        <dbReference type="Ensembl" id="ENSSFOP00015033538.2"/>
    </source>
</evidence>
<keyword evidence="2" id="KW-1185">Reference proteome</keyword>
<dbReference type="InterPro" id="IPR022179">
    <property type="entry name" value="CFAP276"/>
</dbReference>
<sequence length="150" mass="17348">MSSTADPFLLLESEHHNTFSGKEGERQVNTLPLHLAQKEQPWHRLHEDPTLASSRRHYLHFESQAPKDSLDLHLKATYDHHQDFLWSKNQTLYQKETFTDDHGLLLKEQPRGHGTERAKLRVWIDPQKSSIYSVKGPIGENAARGLHSKL</sequence>
<reference evidence="1" key="3">
    <citation type="submission" date="2025-09" db="UniProtKB">
        <authorList>
            <consortium name="Ensembl"/>
        </authorList>
    </citation>
    <scope>IDENTIFICATION</scope>
</reference>
<dbReference type="GeneTree" id="ENSGT00940000173571"/>
<reference evidence="1" key="2">
    <citation type="submission" date="2025-08" db="UniProtKB">
        <authorList>
            <consortium name="Ensembl"/>
        </authorList>
    </citation>
    <scope>IDENTIFICATION</scope>
</reference>
<dbReference type="Ensembl" id="ENSSFOT00015033917.2">
    <property type="protein sequence ID" value="ENSSFOP00015033538.2"/>
    <property type="gene ID" value="ENSSFOG00015021413.2"/>
</dbReference>
<reference evidence="1 2" key="1">
    <citation type="submission" date="2019-04" db="EMBL/GenBank/DDBJ databases">
        <authorList>
            <consortium name="Wellcome Sanger Institute Data Sharing"/>
        </authorList>
    </citation>
    <scope>NUCLEOTIDE SEQUENCE [LARGE SCALE GENOMIC DNA]</scope>
</reference>
<dbReference type="Pfam" id="PF12494">
    <property type="entry name" value="DUF3695"/>
    <property type="match status" value="1"/>
</dbReference>
<dbReference type="Proteomes" id="UP000694397">
    <property type="component" value="Chromosome 2"/>
</dbReference>
<name>A0A8C9SLC6_SCLFO</name>
<proteinExistence type="predicted"/>
<protein>
    <submittedName>
        <fullName evidence="1">Uncharacterized protein</fullName>
    </submittedName>
</protein>